<gene>
    <name evidence="2" type="ORF">ENF18_00580</name>
</gene>
<dbReference type="AlphaFoldDB" id="A0A7C0Z8R9"/>
<name>A0A7C0Z8R9_UNCW3</name>
<evidence type="ECO:0000259" key="1">
    <source>
        <dbReference type="Pfam" id="PF04773"/>
    </source>
</evidence>
<dbReference type="PANTHER" id="PTHR38731:SF1">
    <property type="entry name" value="FECR PROTEIN DOMAIN-CONTAINING PROTEIN"/>
    <property type="match status" value="1"/>
</dbReference>
<organism evidence="2">
    <name type="scientific">candidate division WOR-3 bacterium</name>
    <dbReference type="NCBI Taxonomy" id="2052148"/>
    <lineage>
        <taxon>Bacteria</taxon>
        <taxon>Bacteria division WOR-3</taxon>
    </lineage>
</organism>
<feature type="domain" description="FecR protein" evidence="1">
    <location>
        <begin position="38"/>
        <end position="130"/>
    </location>
</feature>
<dbReference type="Gene3D" id="2.60.120.1440">
    <property type="match status" value="1"/>
</dbReference>
<protein>
    <recommendedName>
        <fullName evidence="1">FecR protein domain-containing protein</fullName>
    </recommendedName>
</protein>
<reference evidence="2" key="1">
    <citation type="journal article" date="2020" name="mSystems">
        <title>Genome- and Community-Level Interaction Insights into Carbon Utilization and Element Cycling Functions of Hydrothermarchaeota in Hydrothermal Sediment.</title>
        <authorList>
            <person name="Zhou Z."/>
            <person name="Liu Y."/>
            <person name="Xu W."/>
            <person name="Pan J."/>
            <person name="Luo Z.H."/>
            <person name="Li M."/>
        </authorList>
    </citation>
    <scope>NUCLEOTIDE SEQUENCE [LARGE SCALE GENOMIC DNA]</scope>
    <source>
        <strain evidence="2">HyVt-102</strain>
    </source>
</reference>
<sequence length="359" mass="41126">MVLLIIGAVMTLYMGDVKVRRAGEVLDPVLNMELSEGDTIITGSGAKAEIMEKDSSVIVLNENTTFTIVEEKTRRRFFLSWGSVWAKVKKLAGWNFQIESPVTVAGVRGTEFFVCFTDDSSQVGVVEGKVDVLDKKEGRHYLLDKMKQYKRVRKKVLIRRLKRINRWAEWKKKDLDHVIKLAERGNLQATIIAEALSKRINSPDALQRIKALRTEQNRGTEGKLMRIVFRIRALDADVSLMERKVRRIGSGIGRLKNLIGSGKFKLARTVASELESRVSASFPETFELEARAKRISQDLRILLKELKNIDDPKVKARVKKEIMKNIKRVSVARTRVRSQRTRLERYRNLLNKLKKGIKP</sequence>
<comment type="caution">
    <text evidence="2">The sequence shown here is derived from an EMBL/GenBank/DDBJ whole genome shotgun (WGS) entry which is preliminary data.</text>
</comment>
<dbReference type="InterPro" id="IPR006860">
    <property type="entry name" value="FecR"/>
</dbReference>
<evidence type="ECO:0000313" key="2">
    <source>
        <dbReference type="EMBL" id="HDI82270.1"/>
    </source>
</evidence>
<proteinExistence type="predicted"/>
<accession>A0A7C0Z8R9</accession>
<dbReference type="Proteomes" id="UP000885847">
    <property type="component" value="Unassembled WGS sequence"/>
</dbReference>
<dbReference type="PANTHER" id="PTHR38731">
    <property type="entry name" value="LIPL45-RELATED LIPOPROTEIN-RELATED"/>
    <property type="match status" value="1"/>
</dbReference>
<dbReference type="EMBL" id="DQWE01000028">
    <property type="protein sequence ID" value="HDI82270.1"/>
    <property type="molecule type" value="Genomic_DNA"/>
</dbReference>
<dbReference type="Pfam" id="PF04773">
    <property type="entry name" value="FecR"/>
    <property type="match status" value="1"/>
</dbReference>